<reference evidence="1" key="1">
    <citation type="submission" date="2022-03" db="EMBL/GenBank/DDBJ databases">
        <authorList>
            <person name="Tunstrom K."/>
        </authorList>
    </citation>
    <scope>NUCLEOTIDE SEQUENCE</scope>
</reference>
<comment type="caution">
    <text evidence="1">The sequence shown here is derived from an EMBL/GenBank/DDBJ whole genome shotgun (WGS) entry which is preliminary data.</text>
</comment>
<dbReference type="AlphaFoldDB" id="A0AAU9TY19"/>
<evidence type="ECO:0000313" key="1">
    <source>
        <dbReference type="EMBL" id="CAH2091975.1"/>
    </source>
</evidence>
<keyword evidence="2" id="KW-1185">Reference proteome</keyword>
<accession>A0AAU9TY19</accession>
<proteinExistence type="predicted"/>
<protein>
    <submittedName>
        <fullName evidence="1">Uncharacterized protein</fullName>
    </submittedName>
</protein>
<evidence type="ECO:0000313" key="2">
    <source>
        <dbReference type="Proteomes" id="UP001153954"/>
    </source>
</evidence>
<gene>
    <name evidence="1" type="ORF">EEDITHA_LOCUS7786</name>
</gene>
<dbReference type="EMBL" id="CAKOGL010000011">
    <property type="protein sequence ID" value="CAH2091975.1"/>
    <property type="molecule type" value="Genomic_DNA"/>
</dbReference>
<dbReference type="Proteomes" id="UP001153954">
    <property type="component" value="Unassembled WGS sequence"/>
</dbReference>
<organism evidence="1 2">
    <name type="scientific">Euphydryas editha</name>
    <name type="common">Edith's checkerspot</name>
    <dbReference type="NCBI Taxonomy" id="104508"/>
    <lineage>
        <taxon>Eukaryota</taxon>
        <taxon>Metazoa</taxon>
        <taxon>Ecdysozoa</taxon>
        <taxon>Arthropoda</taxon>
        <taxon>Hexapoda</taxon>
        <taxon>Insecta</taxon>
        <taxon>Pterygota</taxon>
        <taxon>Neoptera</taxon>
        <taxon>Endopterygota</taxon>
        <taxon>Lepidoptera</taxon>
        <taxon>Glossata</taxon>
        <taxon>Ditrysia</taxon>
        <taxon>Papilionoidea</taxon>
        <taxon>Nymphalidae</taxon>
        <taxon>Nymphalinae</taxon>
        <taxon>Euphydryas</taxon>
    </lineage>
</organism>
<sequence>MGKKIPPAPALFLALLNPPSLTFPLLKKYETLSSEKTAQAAAGAALPPLLPPTRYASPHRAASHHHGAPCTLLPTQLSLQFSAVACAFTACEIVTLLEEKSK</sequence>
<name>A0AAU9TY19_EUPED</name>